<proteinExistence type="predicted"/>
<comment type="caution">
    <text evidence="1">The sequence shown here is derived from an EMBL/GenBank/DDBJ whole genome shotgun (WGS) entry which is preliminary data.</text>
</comment>
<accession>A0ABQ9X4D5</accession>
<dbReference type="Proteomes" id="UP001281761">
    <property type="component" value="Unassembled WGS sequence"/>
</dbReference>
<dbReference type="EMBL" id="JARBJD010000223">
    <property type="protein sequence ID" value="KAK2946637.1"/>
    <property type="molecule type" value="Genomic_DNA"/>
</dbReference>
<organism evidence="1 2">
    <name type="scientific">Blattamonas nauphoetae</name>
    <dbReference type="NCBI Taxonomy" id="2049346"/>
    <lineage>
        <taxon>Eukaryota</taxon>
        <taxon>Metamonada</taxon>
        <taxon>Preaxostyla</taxon>
        <taxon>Oxymonadida</taxon>
        <taxon>Blattamonas</taxon>
    </lineage>
</organism>
<reference evidence="1 2" key="1">
    <citation type="journal article" date="2022" name="bioRxiv">
        <title>Genomics of Preaxostyla Flagellates Illuminates Evolutionary Transitions and the Path Towards Mitochondrial Loss.</title>
        <authorList>
            <person name="Novak L.V.F."/>
            <person name="Treitli S.C."/>
            <person name="Pyrih J."/>
            <person name="Halakuc P."/>
            <person name="Pipaliya S.V."/>
            <person name="Vacek V."/>
            <person name="Brzon O."/>
            <person name="Soukal P."/>
            <person name="Eme L."/>
            <person name="Dacks J.B."/>
            <person name="Karnkowska A."/>
            <person name="Elias M."/>
            <person name="Hampl V."/>
        </authorList>
    </citation>
    <scope>NUCLEOTIDE SEQUENCE [LARGE SCALE GENOMIC DNA]</scope>
    <source>
        <strain evidence="1">NAU3</strain>
        <tissue evidence="1">Gut</tissue>
    </source>
</reference>
<name>A0ABQ9X4D5_9EUKA</name>
<sequence length="670" mass="74759">MFGIHFAGCLVNALHSTTTLPHSFPFFSPELCGLSQQPSVWNDTRQPSALDALTTLSDITHYVAFPVKSQESNYHFEDKTSRYINFVHLFPFLDVESQTRFLSSFNRFPKSNTQTLSRFLVGIVKLLVEMTSVNSFNTPITLLTEMRNVVKHISPTDYFYGQSVHNFTHLVKFETSIVERLKTAEGEERWKLLTQLAVVSREDPILADDFMKAENDAQALFLLSIHTIRSTPTLDLHLDSNPAAFDRVVELAGHVNNLPLVSVALAHIANPVEKHVLPPSAPRMFNIEPKQEMCELTLSTLRGMAACRRGVVEEGYAVGKDEITSQIVDSCLKMLRVLMSAESFDPTPFVDSLVSLAVTTDLSLLRSILVVLQEIEERTRNTTTPFSISAASAPFRGIHKSSVTQQPLPSIVATILLFASIAVLRSSSQRDDSFSPHQVLQGLKENLVSDIAKETAKTVCLVLEEERASSGTSLKSDASFQINFDQASRFTTPQQLFHTLYQMIRPDDPSTISASKLIPLAPFLTRILTIVVPSSPDRVEFPFVLFEYSQLCDHYLSLLLSLVNPNNPTDLSFHPLSSLLSVLSLALVRLDTILPSLDLYSRFNDLFDLQVIQSNPIARQAVLALTEEGIEDRFEVTIKSFSDALRTSGKEQTHNFLCIAIFPILCTVLH</sequence>
<protein>
    <submittedName>
        <fullName evidence="1">Uncharacterized protein</fullName>
    </submittedName>
</protein>
<gene>
    <name evidence="1" type="ORF">BLNAU_18473</name>
</gene>
<keyword evidence="2" id="KW-1185">Reference proteome</keyword>
<evidence type="ECO:0000313" key="1">
    <source>
        <dbReference type="EMBL" id="KAK2946637.1"/>
    </source>
</evidence>
<evidence type="ECO:0000313" key="2">
    <source>
        <dbReference type="Proteomes" id="UP001281761"/>
    </source>
</evidence>